<dbReference type="Proteomes" id="UP000193689">
    <property type="component" value="Unassembled WGS sequence"/>
</dbReference>
<accession>A0A1Y2DIZ5</accession>
<reference evidence="2 3" key="1">
    <citation type="submission" date="2016-07" db="EMBL/GenBank/DDBJ databases">
        <title>Pervasive Adenine N6-methylation of Active Genes in Fungi.</title>
        <authorList>
            <consortium name="DOE Joint Genome Institute"/>
            <person name="Mondo S.J."/>
            <person name="Dannebaum R.O."/>
            <person name="Kuo R.C."/>
            <person name="Labutti K."/>
            <person name="Haridas S."/>
            <person name="Kuo A."/>
            <person name="Salamov A."/>
            <person name="Ahrendt S.R."/>
            <person name="Lipzen A."/>
            <person name="Sullivan W."/>
            <person name="Andreopoulos W.B."/>
            <person name="Clum A."/>
            <person name="Lindquist E."/>
            <person name="Daum C."/>
            <person name="Ramamoorthy G.K."/>
            <person name="Gryganskyi A."/>
            <person name="Culley D."/>
            <person name="Magnuson J.K."/>
            <person name="James T.Y."/>
            <person name="O'Malley M.A."/>
            <person name="Stajich J.E."/>
            <person name="Spatafora J.W."/>
            <person name="Visel A."/>
            <person name="Grigoriev I.V."/>
        </authorList>
    </citation>
    <scope>NUCLEOTIDE SEQUENCE [LARGE SCALE GENOMIC DNA]</scope>
    <source>
        <strain evidence="2 3">CBS 129021</strain>
    </source>
</reference>
<protein>
    <submittedName>
        <fullName evidence="2">Uncharacterized protein</fullName>
    </submittedName>
</protein>
<feature type="chain" id="PRO_5012621234" evidence="1">
    <location>
        <begin position="22"/>
        <end position="174"/>
    </location>
</feature>
<evidence type="ECO:0000313" key="2">
    <source>
        <dbReference type="EMBL" id="ORY59203.1"/>
    </source>
</evidence>
<comment type="caution">
    <text evidence="2">The sequence shown here is derived from an EMBL/GenBank/DDBJ whole genome shotgun (WGS) entry which is preliminary data.</text>
</comment>
<evidence type="ECO:0000313" key="3">
    <source>
        <dbReference type="Proteomes" id="UP000193689"/>
    </source>
</evidence>
<dbReference type="RefSeq" id="XP_040711897.1">
    <property type="nucleotide sequence ID" value="XM_040858758.1"/>
</dbReference>
<sequence>MYPNMQLWRFILAFLIGNVVCQDVGFSFGEAIDSASATDTSFHTAGSISVNGFTTTVPKNLQVTGNFFNCCAPIAAQVDIAQFATQSSVGFISKVNYDSNMEIANGPLIRINDPNAVYSAGYAGSPFLKADDENPSISSFSGFSMCVPRMAKDPLCPDCNRPNIGTTRKKQGTL</sequence>
<name>A0A1Y2DIZ5_9PEZI</name>
<keyword evidence="1" id="KW-0732">Signal</keyword>
<evidence type="ECO:0000256" key="1">
    <source>
        <dbReference type="SAM" id="SignalP"/>
    </source>
</evidence>
<dbReference type="AlphaFoldDB" id="A0A1Y2DIZ5"/>
<dbReference type="InParanoid" id="A0A1Y2DIZ5"/>
<feature type="signal peptide" evidence="1">
    <location>
        <begin position="1"/>
        <end position="21"/>
    </location>
</feature>
<organism evidence="2 3">
    <name type="scientific">Pseudomassariella vexata</name>
    <dbReference type="NCBI Taxonomy" id="1141098"/>
    <lineage>
        <taxon>Eukaryota</taxon>
        <taxon>Fungi</taxon>
        <taxon>Dikarya</taxon>
        <taxon>Ascomycota</taxon>
        <taxon>Pezizomycotina</taxon>
        <taxon>Sordariomycetes</taxon>
        <taxon>Xylariomycetidae</taxon>
        <taxon>Amphisphaeriales</taxon>
        <taxon>Pseudomassariaceae</taxon>
        <taxon>Pseudomassariella</taxon>
    </lineage>
</organism>
<keyword evidence="3" id="KW-1185">Reference proteome</keyword>
<dbReference type="EMBL" id="MCFJ01000014">
    <property type="protein sequence ID" value="ORY59203.1"/>
    <property type="molecule type" value="Genomic_DNA"/>
</dbReference>
<gene>
    <name evidence="2" type="ORF">BCR38DRAFT_412908</name>
</gene>
<proteinExistence type="predicted"/>
<dbReference type="GeneID" id="63774970"/>
<dbReference type="OrthoDB" id="2129641at2759"/>